<evidence type="ECO:0008006" key="4">
    <source>
        <dbReference type="Google" id="ProtNLM"/>
    </source>
</evidence>
<gene>
    <name evidence="2" type="ORF">SAMN04489740_1566</name>
</gene>
<sequence>MSHLPALPLPGVPVTSSEPHAPESQLDAARQNLNDCGESPALLSKHQNSCAALAAVVIERFESAAQLEGNILAFDRWQRELTLRSIRAEIANILLIPESAASRLIEHATSIVRLLPNTLGHMSSGELGWECAVIIA</sequence>
<accession>A0A1H5JB86</accession>
<organism evidence="2 3">
    <name type="scientific">Arthrobacter alpinus</name>
    <dbReference type="NCBI Taxonomy" id="656366"/>
    <lineage>
        <taxon>Bacteria</taxon>
        <taxon>Bacillati</taxon>
        <taxon>Actinomycetota</taxon>
        <taxon>Actinomycetes</taxon>
        <taxon>Micrococcales</taxon>
        <taxon>Micrococcaceae</taxon>
        <taxon>Arthrobacter</taxon>
    </lineage>
</organism>
<dbReference type="AlphaFoldDB" id="A0A1H5JB86"/>
<evidence type="ECO:0000256" key="1">
    <source>
        <dbReference type="SAM" id="MobiDB-lite"/>
    </source>
</evidence>
<evidence type="ECO:0000313" key="2">
    <source>
        <dbReference type="EMBL" id="SEE49783.1"/>
    </source>
</evidence>
<dbReference type="EMBL" id="FNTV01000001">
    <property type="protein sequence ID" value="SEE49783.1"/>
    <property type="molecule type" value="Genomic_DNA"/>
</dbReference>
<feature type="region of interest" description="Disordered" evidence="1">
    <location>
        <begin position="1"/>
        <end position="24"/>
    </location>
</feature>
<dbReference type="Proteomes" id="UP000182725">
    <property type="component" value="Unassembled WGS sequence"/>
</dbReference>
<evidence type="ECO:0000313" key="3">
    <source>
        <dbReference type="Proteomes" id="UP000182725"/>
    </source>
</evidence>
<protein>
    <recommendedName>
        <fullName evidence="4">HNH endonuclease</fullName>
    </recommendedName>
</protein>
<proteinExistence type="predicted"/>
<name>A0A1H5JB86_9MICC</name>
<reference evidence="2 3" key="1">
    <citation type="submission" date="2016-10" db="EMBL/GenBank/DDBJ databases">
        <authorList>
            <person name="de Groot N.N."/>
        </authorList>
    </citation>
    <scope>NUCLEOTIDE SEQUENCE [LARGE SCALE GENOMIC DNA]</scope>
    <source>
        <strain evidence="2 3">DSM 22274</strain>
    </source>
</reference>
<dbReference type="RefSeq" id="WP_074711230.1">
    <property type="nucleotide sequence ID" value="NZ_FNTV01000001.1"/>
</dbReference>